<dbReference type="AlphaFoldDB" id="A0AAN9GI38"/>
<feature type="chain" id="PRO_5043025701" evidence="1">
    <location>
        <begin position="26"/>
        <end position="164"/>
    </location>
</feature>
<dbReference type="PANTHER" id="PTHR34261">
    <property type="entry name" value="APC REGULATOR OF WNT-SIGNALING PATHWAY-RELATED"/>
    <property type="match status" value="1"/>
</dbReference>
<dbReference type="PANTHER" id="PTHR34261:SF1">
    <property type="entry name" value="TUBULIN POLYMERIZATION-PROMOTING PROTEIN"/>
    <property type="match status" value="1"/>
</dbReference>
<organism evidence="2 3">
    <name type="scientific">Littorina saxatilis</name>
    <dbReference type="NCBI Taxonomy" id="31220"/>
    <lineage>
        <taxon>Eukaryota</taxon>
        <taxon>Metazoa</taxon>
        <taxon>Spiralia</taxon>
        <taxon>Lophotrochozoa</taxon>
        <taxon>Mollusca</taxon>
        <taxon>Gastropoda</taxon>
        <taxon>Caenogastropoda</taxon>
        <taxon>Littorinimorpha</taxon>
        <taxon>Littorinoidea</taxon>
        <taxon>Littorinidae</taxon>
        <taxon>Littorina</taxon>
    </lineage>
</organism>
<evidence type="ECO:0000313" key="2">
    <source>
        <dbReference type="EMBL" id="KAK7107630.1"/>
    </source>
</evidence>
<evidence type="ECO:0000313" key="3">
    <source>
        <dbReference type="Proteomes" id="UP001374579"/>
    </source>
</evidence>
<reference evidence="2 3" key="1">
    <citation type="submission" date="2024-02" db="EMBL/GenBank/DDBJ databases">
        <title>Chromosome-scale genome assembly of the rough periwinkle Littorina saxatilis.</title>
        <authorList>
            <person name="De Jode A."/>
            <person name="Faria R."/>
            <person name="Formenti G."/>
            <person name="Sims Y."/>
            <person name="Smith T.P."/>
            <person name="Tracey A."/>
            <person name="Wood J.M.D."/>
            <person name="Zagrodzka Z.B."/>
            <person name="Johannesson K."/>
            <person name="Butlin R.K."/>
            <person name="Leder E.H."/>
        </authorList>
    </citation>
    <scope>NUCLEOTIDE SEQUENCE [LARGE SCALE GENOMIC DNA]</scope>
    <source>
        <strain evidence="2">Snail1</strain>
        <tissue evidence="2">Muscle</tissue>
    </source>
</reference>
<proteinExistence type="predicted"/>
<keyword evidence="1" id="KW-0732">Signal</keyword>
<dbReference type="Proteomes" id="UP001374579">
    <property type="component" value="Unassembled WGS sequence"/>
</dbReference>
<protein>
    <submittedName>
        <fullName evidence="2">Uncharacterized protein</fullName>
    </submittedName>
</protein>
<feature type="signal peptide" evidence="1">
    <location>
        <begin position="1"/>
        <end position="25"/>
    </location>
</feature>
<comment type="caution">
    <text evidence="2">The sequence shown here is derived from an EMBL/GenBank/DDBJ whole genome shotgun (WGS) entry which is preliminary data.</text>
</comment>
<name>A0AAN9GI38_9CAEN</name>
<dbReference type="InterPro" id="IPR053358">
    <property type="entry name" value="Diff-assoc_signaling"/>
</dbReference>
<accession>A0AAN9GI38</accession>
<sequence length="164" mass="18424">MKPCGSACFLLFAVVCAATWNSASAGTKTVAGANCAPDHQCGTHNENYFWCYKDLYGARSSEWDYCCKPDHPCGTYGSSYNWCNNGYSWSYCHKEEVTSRKTVSGKSCSPNHSCGQHGYSYNWCYVPGSWEYCCKPDHACGKHGQSYDWCWFGSYATSWRQCKA</sequence>
<dbReference type="EMBL" id="JBAMIC010000004">
    <property type="protein sequence ID" value="KAK7107630.1"/>
    <property type="molecule type" value="Genomic_DNA"/>
</dbReference>
<gene>
    <name evidence="2" type="ORF">V1264_015519</name>
</gene>
<evidence type="ECO:0000256" key="1">
    <source>
        <dbReference type="SAM" id="SignalP"/>
    </source>
</evidence>
<keyword evidence="3" id="KW-1185">Reference proteome</keyword>